<accession>A0A1F4VJV3</accession>
<keyword evidence="1" id="KW-1277">Toxin-antitoxin system</keyword>
<evidence type="ECO:0000313" key="3">
    <source>
        <dbReference type="Proteomes" id="UP000177763"/>
    </source>
</evidence>
<dbReference type="InterPro" id="IPR052747">
    <property type="entry name" value="TA_system_RelE_toxin"/>
</dbReference>
<dbReference type="Gene3D" id="3.30.2310.20">
    <property type="entry name" value="RelE-like"/>
    <property type="match status" value="1"/>
</dbReference>
<comment type="caution">
    <text evidence="2">The sequence shown here is derived from an EMBL/GenBank/DDBJ whole genome shotgun (WGS) entry which is preliminary data.</text>
</comment>
<dbReference type="PANTHER" id="PTHR38813">
    <property type="match status" value="1"/>
</dbReference>
<dbReference type="PANTHER" id="PTHR38813:SF1">
    <property type="entry name" value="TOXIN RELE1-RELATED"/>
    <property type="match status" value="1"/>
</dbReference>
<evidence type="ECO:0000256" key="1">
    <source>
        <dbReference type="ARBA" id="ARBA00022649"/>
    </source>
</evidence>
<sequence>MIAYRVFLEERAFKSLKQIPNPFKENILKTLRRLETSGIDTRNIKKLKGYKDGYRLRVNNYRVLFVKNDETNKTIKVYAIGHRRDVYKG</sequence>
<name>A0A1F4VJV3_UNCKA</name>
<gene>
    <name evidence="2" type="ORF">A3H26_04010</name>
</gene>
<evidence type="ECO:0000313" key="2">
    <source>
        <dbReference type="EMBL" id="OGC57596.1"/>
    </source>
</evidence>
<dbReference type="SUPFAM" id="SSF143011">
    <property type="entry name" value="RelE-like"/>
    <property type="match status" value="1"/>
</dbReference>
<evidence type="ECO:0008006" key="4">
    <source>
        <dbReference type="Google" id="ProtNLM"/>
    </source>
</evidence>
<dbReference type="EMBL" id="MEVN01000009">
    <property type="protein sequence ID" value="OGC57596.1"/>
    <property type="molecule type" value="Genomic_DNA"/>
</dbReference>
<reference evidence="2 3" key="1">
    <citation type="journal article" date="2016" name="Nat. Commun.">
        <title>Thousands of microbial genomes shed light on interconnected biogeochemical processes in an aquifer system.</title>
        <authorList>
            <person name="Anantharaman K."/>
            <person name="Brown C.T."/>
            <person name="Hug L.A."/>
            <person name="Sharon I."/>
            <person name="Castelle C.J."/>
            <person name="Probst A.J."/>
            <person name="Thomas B.C."/>
            <person name="Singh A."/>
            <person name="Wilkins M.J."/>
            <person name="Karaoz U."/>
            <person name="Brodie E.L."/>
            <person name="Williams K.H."/>
            <person name="Hubbard S.S."/>
            <person name="Banfield J.F."/>
        </authorList>
    </citation>
    <scope>NUCLEOTIDE SEQUENCE [LARGE SCALE GENOMIC DNA]</scope>
</reference>
<dbReference type="InterPro" id="IPR035093">
    <property type="entry name" value="RelE/ParE_toxin_dom_sf"/>
</dbReference>
<organism evidence="2 3">
    <name type="scientific">candidate division WWE3 bacterium RIFCSPLOWO2_12_FULL_36_10</name>
    <dbReference type="NCBI Taxonomy" id="1802630"/>
    <lineage>
        <taxon>Bacteria</taxon>
        <taxon>Katanobacteria</taxon>
    </lineage>
</organism>
<dbReference type="STRING" id="1802630.A3H26_04010"/>
<dbReference type="Pfam" id="PF05016">
    <property type="entry name" value="ParE_toxin"/>
    <property type="match status" value="1"/>
</dbReference>
<dbReference type="Proteomes" id="UP000177763">
    <property type="component" value="Unassembled WGS sequence"/>
</dbReference>
<dbReference type="InterPro" id="IPR007712">
    <property type="entry name" value="RelE/ParE_toxin"/>
</dbReference>
<dbReference type="AlphaFoldDB" id="A0A1F4VJV3"/>
<proteinExistence type="predicted"/>
<protein>
    <recommendedName>
        <fullName evidence="4">Addiction module antitoxin RelB</fullName>
    </recommendedName>
</protein>